<evidence type="ECO:0000313" key="1">
    <source>
        <dbReference type="EMBL" id="MFH6983650.1"/>
    </source>
</evidence>
<gene>
    <name evidence="1" type="ORF">ACHKAR_09380</name>
</gene>
<dbReference type="EMBL" id="JBIPKE010000015">
    <property type="protein sequence ID" value="MFH6983650.1"/>
    <property type="molecule type" value="Genomic_DNA"/>
</dbReference>
<dbReference type="Proteomes" id="UP001610063">
    <property type="component" value="Unassembled WGS sequence"/>
</dbReference>
<proteinExistence type="predicted"/>
<evidence type="ECO:0000313" key="2">
    <source>
        <dbReference type="Proteomes" id="UP001610063"/>
    </source>
</evidence>
<sequence length="308" mass="35674">MKPHNLYNPLEGFDFELLNDSEFKEDSVREEIILPIIRELGYSAQKPNQIIRSRSLLHPYVAIGSKRKEIYIIPDYLFEVDERSAWILDAKSPNEVITKSKHVEQAYSYAIHPEVRVKFFALCNGKEFVLYNIEKVEPMLQFRIEALPLYLGDLKRILSPPTVFDQSQLVVKKDLGLHLKRLGFDQFESLVFPNVPITQIGQLDHDLFTLAGSVKDNGESYVVSFDFGQVAFKQLIPFIPEEAVNKLSVRNNQFRQAINFANQAFLVNIECVIGNKLEENEMEIFLPMWVNNFLSDAQLEQKIENDFR</sequence>
<dbReference type="Gene3D" id="3.90.1570.30">
    <property type="match status" value="1"/>
</dbReference>
<accession>A0ABW7N7S2</accession>
<comment type="caution">
    <text evidence="1">The sequence shown here is derived from an EMBL/GenBank/DDBJ whole genome shotgun (WGS) entry which is preliminary data.</text>
</comment>
<dbReference type="RefSeq" id="WP_395417197.1">
    <property type="nucleotide sequence ID" value="NZ_JBIPKE010000015.1"/>
</dbReference>
<name>A0ABW7N7S2_9BACT</name>
<keyword evidence="2" id="KW-1185">Reference proteome</keyword>
<protein>
    <recommendedName>
        <fullName evidence="3">Type I restriction enzyme R protein N-terminal domain-containing protein</fullName>
    </recommendedName>
</protein>
<evidence type="ECO:0008006" key="3">
    <source>
        <dbReference type="Google" id="ProtNLM"/>
    </source>
</evidence>
<organism evidence="1 2">
    <name type="scientific">Marinoscillum luteum</name>
    <dbReference type="NCBI Taxonomy" id="861051"/>
    <lineage>
        <taxon>Bacteria</taxon>
        <taxon>Pseudomonadati</taxon>
        <taxon>Bacteroidota</taxon>
        <taxon>Cytophagia</taxon>
        <taxon>Cytophagales</taxon>
        <taxon>Reichenbachiellaceae</taxon>
        <taxon>Marinoscillum</taxon>
    </lineage>
</organism>
<reference evidence="1 2" key="1">
    <citation type="journal article" date="2013" name="Int. J. Syst. Evol. Microbiol.">
        <title>Marinoscillum luteum sp. nov., isolated from marine sediment.</title>
        <authorList>
            <person name="Cha I.T."/>
            <person name="Park S.J."/>
            <person name="Kim S.J."/>
            <person name="Kim J.G."/>
            <person name="Jung M.Y."/>
            <person name="Shin K.S."/>
            <person name="Kwon K.K."/>
            <person name="Yang S.H."/>
            <person name="Seo Y.S."/>
            <person name="Rhee S.K."/>
        </authorList>
    </citation>
    <scope>NUCLEOTIDE SEQUENCE [LARGE SCALE GENOMIC DNA]</scope>
    <source>
        <strain evidence="1 2">KCTC 23939</strain>
    </source>
</reference>